<evidence type="ECO:0000256" key="2">
    <source>
        <dbReference type="ARBA" id="ARBA00007531"/>
    </source>
</evidence>
<evidence type="ECO:0000256" key="1">
    <source>
        <dbReference type="ARBA" id="ARBA00004236"/>
    </source>
</evidence>
<reference evidence="8 9" key="1">
    <citation type="submission" date="2021-01" db="EMBL/GenBank/DDBJ databases">
        <title>Sequencing the genomes of 1000 actinobacteria strains.</title>
        <authorList>
            <person name="Klenk H.-P."/>
        </authorList>
    </citation>
    <scope>NUCLEOTIDE SEQUENCE [LARGE SCALE GENOMIC DNA]</scope>
    <source>
        <strain evidence="8 9">DSM 44581</strain>
    </source>
</reference>
<evidence type="ECO:0000313" key="8">
    <source>
        <dbReference type="EMBL" id="MBM7812659.1"/>
    </source>
</evidence>
<keyword evidence="4 7" id="KW-0812">Transmembrane</keyword>
<evidence type="ECO:0000256" key="3">
    <source>
        <dbReference type="ARBA" id="ARBA00022475"/>
    </source>
</evidence>
<keyword evidence="5 7" id="KW-1133">Transmembrane helix</keyword>
<comment type="subcellular location">
    <subcellularLocation>
        <location evidence="1">Cell membrane</location>
    </subcellularLocation>
</comment>
<organism evidence="8 9">
    <name type="scientific">Saccharothrix algeriensis</name>
    <dbReference type="NCBI Taxonomy" id="173560"/>
    <lineage>
        <taxon>Bacteria</taxon>
        <taxon>Bacillati</taxon>
        <taxon>Actinomycetota</taxon>
        <taxon>Actinomycetes</taxon>
        <taxon>Pseudonocardiales</taxon>
        <taxon>Pseudonocardiaceae</taxon>
        <taxon>Saccharothrix</taxon>
    </lineage>
</organism>
<feature type="transmembrane region" description="Helical" evidence="7">
    <location>
        <begin position="17"/>
        <end position="38"/>
    </location>
</feature>
<proteinExistence type="inferred from homology"/>
<evidence type="ECO:0000256" key="6">
    <source>
        <dbReference type="ARBA" id="ARBA00023136"/>
    </source>
</evidence>
<keyword evidence="6 7" id="KW-0472">Membrane</keyword>
<sequence>MTEAELPQHQGRPARRWPVIAGSAALVLGALVVAVWLARPADPPAVVVYDVSGEARSATVTYSTFDERRTSRVELTSFPWRHELLVDGEVSGGVLMVTIGAGGGSVACRIRVDGVERKSATAAGPSASALCNGF</sequence>
<dbReference type="RefSeq" id="WP_204843405.1">
    <property type="nucleotide sequence ID" value="NZ_JAFBCL010000001.1"/>
</dbReference>
<dbReference type="Proteomes" id="UP001195724">
    <property type="component" value="Unassembled WGS sequence"/>
</dbReference>
<evidence type="ECO:0000313" key="9">
    <source>
        <dbReference type="Proteomes" id="UP001195724"/>
    </source>
</evidence>
<dbReference type="Gene3D" id="2.60.40.2880">
    <property type="entry name" value="MmpS1-5, C-terminal soluble domain"/>
    <property type="match status" value="1"/>
</dbReference>
<protein>
    <recommendedName>
        <fullName evidence="10">MmpS family membrane protein</fullName>
    </recommendedName>
</protein>
<comment type="caution">
    <text evidence="8">The sequence shown here is derived from an EMBL/GenBank/DDBJ whole genome shotgun (WGS) entry which is preliminary data.</text>
</comment>
<name>A0ABS2S9R4_9PSEU</name>
<accession>A0ABS2S9R4</accession>
<dbReference type="EMBL" id="JAFBCL010000001">
    <property type="protein sequence ID" value="MBM7812659.1"/>
    <property type="molecule type" value="Genomic_DNA"/>
</dbReference>
<dbReference type="InterPro" id="IPR038468">
    <property type="entry name" value="MmpS_C"/>
</dbReference>
<keyword evidence="9" id="KW-1185">Reference proteome</keyword>
<evidence type="ECO:0008006" key="10">
    <source>
        <dbReference type="Google" id="ProtNLM"/>
    </source>
</evidence>
<evidence type="ECO:0000256" key="7">
    <source>
        <dbReference type="SAM" id="Phobius"/>
    </source>
</evidence>
<keyword evidence="3" id="KW-1003">Cell membrane</keyword>
<gene>
    <name evidence="8" type="ORF">JOE68_003524</name>
</gene>
<evidence type="ECO:0000256" key="5">
    <source>
        <dbReference type="ARBA" id="ARBA00022989"/>
    </source>
</evidence>
<dbReference type="Pfam" id="PF05423">
    <property type="entry name" value="Mycobact_memb"/>
    <property type="match status" value="1"/>
</dbReference>
<evidence type="ECO:0000256" key="4">
    <source>
        <dbReference type="ARBA" id="ARBA00022692"/>
    </source>
</evidence>
<comment type="similarity">
    <text evidence="2">Belongs to the MmpS family.</text>
</comment>
<dbReference type="InterPro" id="IPR008693">
    <property type="entry name" value="MmpS"/>
</dbReference>